<keyword evidence="1 6" id="KW-0547">Nucleotide-binding</keyword>
<accession>A0A1Z5JZD0</accession>
<dbReference type="CDD" id="cd18787">
    <property type="entry name" value="SF2_C_DEAD"/>
    <property type="match status" value="1"/>
</dbReference>
<dbReference type="SMART" id="SM00487">
    <property type="entry name" value="DEXDc"/>
    <property type="match status" value="1"/>
</dbReference>
<dbReference type="PROSITE" id="PS51194">
    <property type="entry name" value="HELICASE_CTER"/>
    <property type="match status" value="1"/>
</dbReference>
<comment type="caution">
    <text evidence="9">The sequence shown here is derived from an EMBL/GenBank/DDBJ whole genome shotgun (WGS) entry which is preliminary data.</text>
</comment>
<proteinExistence type="inferred from homology"/>
<dbReference type="EC" id="3.6.4.13" evidence="6"/>
<dbReference type="PROSITE" id="PS51192">
    <property type="entry name" value="HELICASE_ATP_BIND_1"/>
    <property type="match status" value="1"/>
</dbReference>
<comment type="function">
    <text evidence="6">RNA helicase.</text>
</comment>
<dbReference type="Pfam" id="PF00271">
    <property type="entry name" value="Helicase_C"/>
    <property type="match status" value="1"/>
</dbReference>
<dbReference type="EMBL" id="BDSP01000136">
    <property type="protein sequence ID" value="GAX19374.1"/>
    <property type="molecule type" value="Genomic_DNA"/>
</dbReference>
<dbReference type="InterPro" id="IPR001650">
    <property type="entry name" value="Helicase_C-like"/>
</dbReference>
<evidence type="ECO:0000256" key="1">
    <source>
        <dbReference type="ARBA" id="ARBA00022741"/>
    </source>
</evidence>
<evidence type="ECO:0000256" key="5">
    <source>
        <dbReference type="ARBA" id="ARBA00022884"/>
    </source>
</evidence>
<comment type="similarity">
    <text evidence="6">Belongs to the DEAD box helicase family.</text>
</comment>
<dbReference type="InterPro" id="IPR011545">
    <property type="entry name" value="DEAD/DEAH_box_helicase_dom"/>
</dbReference>
<comment type="domain">
    <text evidence="6">The Q motif is unique to and characteristic of the DEAD box family of RNA helicases and controls ATP binding and hydrolysis.</text>
</comment>
<protein>
    <recommendedName>
        <fullName evidence="6">ATP-dependent RNA helicase</fullName>
        <ecNumber evidence="6">3.6.4.13</ecNumber>
    </recommendedName>
</protein>
<dbReference type="InterPro" id="IPR014001">
    <property type="entry name" value="Helicase_ATP-bd"/>
</dbReference>
<keyword evidence="2 6" id="KW-0378">Hydrolase</keyword>
<gene>
    <name evidence="9" type="ORF">FisN_4Lh353</name>
</gene>
<dbReference type="GO" id="GO:0003724">
    <property type="term" value="F:RNA helicase activity"/>
    <property type="evidence" value="ECO:0007669"/>
    <property type="project" value="UniProtKB-EC"/>
</dbReference>
<keyword evidence="5 6" id="KW-0694">RNA-binding</keyword>
<comment type="catalytic activity">
    <reaction evidence="6">
        <text>ATP + H2O = ADP + phosphate + H(+)</text>
        <dbReference type="Rhea" id="RHEA:13065"/>
        <dbReference type="ChEBI" id="CHEBI:15377"/>
        <dbReference type="ChEBI" id="CHEBI:15378"/>
        <dbReference type="ChEBI" id="CHEBI:30616"/>
        <dbReference type="ChEBI" id="CHEBI:43474"/>
        <dbReference type="ChEBI" id="CHEBI:456216"/>
        <dbReference type="EC" id="3.6.4.13"/>
    </reaction>
</comment>
<evidence type="ECO:0000259" key="7">
    <source>
        <dbReference type="PROSITE" id="PS51192"/>
    </source>
</evidence>
<dbReference type="OrthoDB" id="193716at2759"/>
<evidence type="ECO:0000259" key="8">
    <source>
        <dbReference type="PROSITE" id="PS51194"/>
    </source>
</evidence>
<dbReference type="SUPFAM" id="SSF52540">
    <property type="entry name" value="P-loop containing nucleoside triphosphate hydrolases"/>
    <property type="match status" value="2"/>
</dbReference>
<evidence type="ECO:0000313" key="9">
    <source>
        <dbReference type="EMBL" id="GAX19374.1"/>
    </source>
</evidence>
<dbReference type="InterPro" id="IPR027417">
    <property type="entry name" value="P-loop_NTPase"/>
</dbReference>
<sequence>MYRLRMQHACIFAQVQHNVRRRHAAVRCFTTTTTTRVDSSGDPLSSSFQQLTNLHKPLQERLLQLGWYIPTEIQAKTWQAATDGRDVLGRSRTGSGKTMAFLLPTLQRSMTINNNAGIKLILSPTRDLAQQIDEQIKILYPLDETNHSNHHIVIVGGVDKQRELKRWQETAPQFITATPGRLRDHVENADNTFVREYVQHVDVLILDEVDQLLEMGFQDDIDAIIQHLPQQRQNLLFSATITPNIQRELVTRGWIHSNHFFVDCISDAAATEVQEDPFDMEHDADNKLTTATAPTLAHTHVSQSHVVLPPHRLVTGIAQIVLTLLQQEDKNAKILVFFPTTSMVVYFTRLFQWALGRHVWSMHGQKSQMARNVTRQAFAAASRGVLFTTDVSARGMDYPSISNVVQIGVPASRDTYIHRLGRTGRGMDSLNGKGLLVLLMPQEEKIMNRELQDMDIPLDKSLTRLLDRPVWLDLEMELTQFAHDMKQGELPEMVKEAESVYKSLLSIYKLQLKEDIVVETMNSLAAQMGLSEPPVLEENQAAYLGLSKHPLLNIHRPWKLGQRFDVGGRRT</sequence>
<dbReference type="GO" id="GO:0016787">
    <property type="term" value="F:hydrolase activity"/>
    <property type="evidence" value="ECO:0007669"/>
    <property type="project" value="UniProtKB-KW"/>
</dbReference>
<dbReference type="GO" id="GO:0003723">
    <property type="term" value="F:RNA binding"/>
    <property type="evidence" value="ECO:0007669"/>
    <property type="project" value="UniProtKB-UniRule"/>
</dbReference>
<dbReference type="Gene3D" id="3.40.50.300">
    <property type="entry name" value="P-loop containing nucleotide triphosphate hydrolases"/>
    <property type="match status" value="2"/>
</dbReference>
<evidence type="ECO:0000256" key="6">
    <source>
        <dbReference type="RuleBase" id="RU365068"/>
    </source>
</evidence>
<evidence type="ECO:0000256" key="2">
    <source>
        <dbReference type="ARBA" id="ARBA00022801"/>
    </source>
</evidence>
<dbReference type="SMART" id="SM00490">
    <property type="entry name" value="HELICc"/>
    <property type="match status" value="1"/>
</dbReference>
<dbReference type="PANTHER" id="PTHR24031">
    <property type="entry name" value="RNA HELICASE"/>
    <property type="match status" value="1"/>
</dbReference>
<dbReference type="AlphaFoldDB" id="A0A1Z5JZD0"/>
<dbReference type="InterPro" id="IPR044742">
    <property type="entry name" value="DEAD/DEAH_RhlB"/>
</dbReference>
<keyword evidence="3 6" id="KW-0347">Helicase</keyword>
<keyword evidence="4 6" id="KW-0067">ATP-binding</keyword>
<dbReference type="Pfam" id="PF00270">
    <property type="entry name" value="DEAD"/>
    <property type="match status" value="1"/>
</dbReference>
<dbReference type="GO" id="GO:0005524">
    <property type="term" value="F:ATP binding"/>
    <property type="evidence" value="ECO:0007669"/>
    <property type="project" value="UniProtKB-UniRule"/>
</dbReference>
<organism evidence="9 10">
    <name type="scientific">Fistulifera solaris</name>
    <name type="common">Oleaginous diatom</name>
    <dbReference type="NCBI Taxonomy" id="1519565"/>
    <lineage>
        <taxon>Eukaryota</taxon>
        <taxon>Sar</taxon>
        <taxon>Stramenopiles</taxon>
        <taxon>Ochrophyta</taxon>
        <taxon>Bacillariophyta</taxon>
        <taxon>Bacillariophyceae</taxon>
        <taxon>Bacillariophycidae</taxon>
        <taxon>Naviculales</taxon>
        <taxon>Naviculaceae</taxon>
        <taxon>Fistulifera</taxon>
    </lineage>
</organism>
<evidence type="ECO:0000256" key="4">
    <source>
        <dbReference type="ARBA" id="ARBA00022840"/>
    </source>
</evidence>
<feature type="domain" description="Helicase ATP-binding" evidence="7">
    <location>
        <begin position="78"/>
        <end position="259"/>
    </location>
</feature>
<evidence type="ECO:0000256" key="3">
    <source>
        <dbReference type="ARBA" id="ARBA00022806"/>
    </source>
</evidence>
<dbReference type="InParanoid" id="A0A1Z5JZD0"/>
<reference evidence="9 10" key="1">
    <citation type="journal article" date="2015" name="Plant Cell">
        <title>Oil accumulation by the oleaginous diatom Fistulifera solaris as revealed by the genome and transcriptome.</title>
        <authorList>
            <person name="Tanaka T."/>
            <person name="Maeda Y."/>
            <person name="Veluchamy A."/>
            <person name="Tanaka M."/>
            <person name="Abida H."/>
            <person name="Marechal E."/>
            <person name="Bowler C."/>
            <person name="Muto M."/>
            <person name="Sunaga Y."/>
            <person name="Tanaka M."/>
            <person name="Yoshino T."/>
            <person name="Taniguchi T."/>
            <person name="Fukuda Y."/>
            <person name="Nemoto M."/>
            <person name="Matsumoto M."/>
            <person name="Wong P.S."/>
            <person name="Aburatani S."/>
            <person name="Fujibuchi W."/>
        </authorList>
    </citation>
    <scope>NUCLEOTIDE SEQUENCE [LARGE SCALE GENOMIC DNA]</scope>
    <source>
        <strain evidence="9 10">JPCC DA0580</strain>
    </source>
</reference>
<name>A0A1Z5JZD0_FISSO</name>
<keyword evidence="10" id="KW-1185">Reference proteome</keyword>
<dbReference type="CDD" id="cd00268">
    <property type="entry name" value="DEADc"/>
    <property type="match status" value="1"/>
</dbReference>
<evidence type="ECO:0000313" key="10">
    <source>
        <dbReference type="Proteomes" id="UP000198406"/>
    </source>
</evidence>
<feature type="domain" description="Helicase C-terminal" evidence="8">
    <location>
        <begin position="316"/>
        <end position="476"/>
    </location>
</feature>
<dbReference type="Proteomes" id="UP000198406">
    <property type="component" value="Unassembled WGS sequence"/>
</dbReference>